<comment type="caution">
    <text evidence="2">The sequence shown here is derived from an EMBL/GenBank/DDBJ whole genome shotgun (WGS) entry which is preliminary data.</text>
</comment>
<gene>
    <name evidence="2" type="ORF">RT723_04665</name>
</gene>
<proteinExistence type="predicted"/>
<dbReference type="EMBL" id="JAWCUA010000003">
    <property type="protein sequence ID" value="MDU0112301.1"/>
    <property type="molecule type" value="Genomic_DNA"/>
</dbReference>
<sequence>MDLLSGAKIESFFSYFLLVCFAVFVVQILYWLVLWSKKMSKGALIFLTIFPVISIFPIPHQEIKKIENIKQEHIKKKDENGEPLDDE</sequence>
<keyword evidence="3" id="KW-1185">Reference proteome</keyword>
<feature type="transmembrane region" description="Helical" evidence="1">
    <location>
        <begin position="39"/>
        <end position="58"/>
    </location>
</feature>
<keyword evidence="1" id="KW-1133">Transmembrane helix</keyword>
<organism evidence="2 3">
    <name type="scientific">Psychrosphaera aquimarina</name>
    <dbReference type="NCBI Taxonomy" id="2044854"/>
    <lineage>
        <taxon>Bacteria</taxon>
        <taxon>Pseudomonadati</taxon>
        <taxon>Pseudomonadota</taxon>
        <taxon>Gammaproteobacteria</taxon>
        <taxon>Alteromonadales</taxon>
        <taxon>Pseudoalteromonadaceae</taxon>
        <taxon>Psychrosphaera</taxon>
    </lineage>
</organism>
<feature type="transmembrane region" description="Helical" evidence="1">
    <location>
        <begin position="12"/>
        <end position="33"/>
    </location>
</feature>
<dbReference type="RefSeq" id="WP_315946055.1">
    <property type="nucleotide sequence ID" value="NZ_JAWCUA010000003.1"/>
</dbReference>
<evidence type="ECO:0000313" key="3">
    <source>
        <dbReference type="Proteomes" id="UP001257914"/>
    </source>
</evidence>
<keyword evidence="1" id="KW-0472">Membrane</keyword>
<evidence type="ECO:0000313" key="2">
    <source>
        <dbReference type="EMBL" id="MDU0112301.1"/>
    </source>
</evidence>
<evidence type="ECO:0000256" key="1">
    <source>
        <dbReference type="SAM" id="Phobius"/>
    </source>
</evidence>
<keyword evidence="1" id="KW-0812">Transmembrane</keyword>
<dbReference type="Proteomes" id="UP001257914">
    <property type="component" value="Unassembled WGS sequence"/>
</dbReference>
<name>A0ABU3QXZ9_9GAMM</name>
<reference evidence="2 3" key="1">
    <citation type="submission" date="2023-10" db="EMBL/GenBank/DDBJ databases">
        <title>Psychrosphaera aquimaarina strain SW33 isolated from seawater.</title>
        <authorList>
            <person name="Bayburt H."/>
            <person name="Kim J.M."/>
            <person name="Choi B.J."/>
            <person name="Jeon C.O."/>
        </authorList>
    </citation>
    <scope>NUCLEOTIDE SEQUENCE [LARGE SCALE GENOMIC DNA]</scope>
    <source>
        <strain evidence="2 3">KCTC 52743</strain>
    </source>
</reference>
<accession>A0ABU3QXZ9</accession>
<protein>
    <submittedName>
        <fullName evidence="2">Uncharacterized protein</fullName>
    </submittedName>
</protein>